<dbReference type="EC" id="3.4.21.-" evidence="6"/>
<evidence type="ECO:0000256" key="3">
    <source>
        <dbReference type="ARBA" id="ARBA00022801"/>
    </source>
</evidence>
<dbReference type="PANTHER" id="PTHR11757:SF19">
    <property type="entry name" value="PROLYL ENDOPEPTIDASE-LIKE"/>
    <property type="match status" value="1"/>
</dbReference>
<dbReference type="AlphaFoldDB" id="A0A6G0WJN0"/>
<dbReference type="Gene3D" id="2.130.10.120">
    <property type="entry name" value="Prolyl oligopeptidase, N-terminal domain"/>
    <property type="match status" value="1"/>
</dbReference>
<dbReference type="GO" id="GO:0006508">
    <property type="term" value="P:proteolysis"/>
    <property type="evidence" value="ECO:0007669"/>
    <property type="project" value="UniProtKB-KW"/>
</dbReference>
<gene>
    <name evidence="9" type="ORF">Ae201684_014485</name>
</gene>
<evidence type="ECO:0000256" key="1">
    <source>
        <dbReference type="ARBA" id="ARBA00005228"/>
    </source>
</evidence>
<dbReference type="InterPro" id="IPR023302">
    <property type="entry name" value="Pept_S9A_N"/>
</dbReference>
<dbReference type="GO" id="GO:0004252">
    <property type="term" value="F:serine-type endopeptidase activity"/>
    <property type="evidence" value="ECO:0007669"/>
    <property type="project" value="UniProtKB-UniRule"/>
</dbReference>
<dbReference type="Gene3D" id="3.40.50.1820">
    <property type="entry name" value="alpha/beta hydrolase"/>
    <property type="match status" value="1"/>
</dbReference>
<dbReference type="SUPFAM" id="SSF53474">
    <property type="entry name" value="alpha/beta-Hydrolases"/>
    <property type="match status" value="1"/>
</dbReference>
<comment type="caution">
    <text evidence="9">The sequence shown here is derived from an EMBL/GenBank/DDBJ whole genome shotgun (WGS) entry which is preliminary data.</text>
</comment>
<dbReference type="Proteomes" id="UP000481153">
    <property type="component" value="Unassembled WGS sequence"/>
</dbReference>
<dbReference type="EMBL" id="VJMJ01000194">
    <property type="protein sequence ID" value="KAF0727463.1"/>
    <property type="molecule type" value="Genomic_DNA"/>
</dbReference>
<evidence type="ECO:0000256" key="4">
    <source>
        <dbReference type="ARBA" id="ARBA00022825"/>
    </source>
</evidence>
<feature type="domain" description="Peptidase S9 prolyl oligopeptidase catalytic" evidence="7">
    <location>
        <begin position="433"/>
        <end position="644"/>
    </location>
</feature>
<dbReference type="InterPro" id="IPR002470">
    <property type="entry name" value="Peptidase_S9A"/>
</dbReference>
<evidence type="ECO:0000313" key="9">
    <source>
        <dbReference type="EMBL" id="KAF0727463.1"/>
    </source>
</evidence>
<comment type="similarity">
    <text evidence="1 6">Belongs to the peptidase S9A family.</text>
</comment>
<evidence type="ECO:0000259" key="8">
    <source>
        <dbReference type="Pfam" id="PF02897"/>
    </source>
</evidence>
<dbReference type="SUPFAM" id="SSF50993">
    <property type="entry name" value="Peptidase/esterase 'gauge' domain"/>
    <property type="match status" value="1"/>
</dbReference>
<dbReference type="PANTHER" id="PTHR11757">
    <property type="entry name" value="PROTEASE FAMILY S9A OLIGOPEPTIDASE"/>
    <property type="match status" value="1"/>
</dbReference>
<dbReference type="InterPro" id="IPR051543">
    <property type="entry name" value="Serine_Peptidase_S9A"/>
</dbReference>
<evidence type="ECO:0000313" key="10">
    <source>
        <dbReference type="Proteomes" id="UP000481153"/>
    </source>
</evidence>
<dbReference type="InterPro" id="IPR001375">
    <property type="entry name" value="Peptidase_S9_cat"/>
</dbReference>
<name>A0A6G0WJN0_9STRA</name>
<dbReference type="VEuPathDB" id="FungiDB:AeMF1_021648"/>
<keyword evidence="4 6" id="KW-0720">Serine protease</keyword>
<protein>
    <recommendedName>
        <fullName evidence="6">Prolyl endopeptidase</fullName>
        <ecNumber evidence="6">3.4.21.-</ecNumber>
    </recommendedName>
</protein>
<evidence type="ECO:0000256" key="6">
    <source>
        <dbReference type="RuleBase" id="RU368024"/>
    </source>
</evidence>
<dbReference type="Pfam" id="PF02897">
    <property type="entry name" value="Peptidase_S9_N"/>
    <property type="match status" value="1"/>
</dbReference>
<evidence type="ECO:0000256" key="2">
    <source>
        <dbReference type="ARBA" id="ARBA00022670"/>
    </source>
</evidence>
<keyword evidence="3 6" id="KW-0378">Hydrolase</keyword>
<keyword evidence="2 6" id="KW-0645">Protease</keyword>
<evidence type="ECO:0000256" key="5">
    <source>
        <dbReference type="ARBA" id="ARBA00045448"/>
    </source>
</evidence>
<dbReference type="PRINTS" id="PR00862">
    <property type="entry name" value="PROLIGOPTASE"/>
</dbReference>
<proteinExistence type="inferred from homology"/>
<reference evidence="9 10" key="1">
    <citation type="submission" date="2019-07" db="EMBL/GenBank/DDBJ databases">
        <title>Genomics analysis of Aphanomyces spp. identifies a new class of oomycete effector associated with host adaptation.</title>
        <authorList>
            <person name="Gaulin E."/>
        </authorList>
    </citation>
    <scope>NUCLEOTIDE SEQUENCE [LARGE SCALE GENOMIC DNA]</scope>
    <source>
        <strain evidence="9 10">ATCC 201684</strain>
    </source>
</reference>
<keyword evidence="10" id="KW-1185">Reference proteome</keyword>
<dbReference type="InterPro" id="IPR029058">
    <property type="entry name" value="AB_hydrolase_fold"/>
</dbReference>
<accession>A0A6G0WJN0</accession>
<organism evidence="9 10">
    <name type="scientific">Aphanomyces euteiches</name>
    <dbReference type="NCBI Taxonomy" id="100861"/>
    <lineage>
        <taxon>Eukaryota</taxon>
        <taxon>Sar</taxon>
        <taxon>Stramenopiles</taxon>
        <taxon>Oomycota</taxon>
        <taxon>Saprolegniomycetes</taxon>
        <taxon>Saprolegniales</taxon>
        <taxon>Verrucalvaceae</taxon>
        <taxon>Aphanomyces</taxon>
    </lineage>
</organism>
<sequence length="649" mass="74004">MRDLSSPKLHKFLQNEHDLWRRESKPYRKFQRQIYSEMRSRLNLGKVEHSVPEQIGEYMYYLKTVPRMNFPIYCRQHILHSGKEEVVLNPNDMEHFGQIGVFKVSPDGNFIAYTVDMSGDELYNAFIKEIRSSRVSKINNYVRSIDWDQVGSLYYTVPDDFHRPNRVYRHRHGKDTLVFEEADPSVYLDVVLTKDMRFVLINANSKRSSEVHSLDANDTAAIPVLVRARDPDVLYFADHSRDAFYIVTNADKASNYKVVVMPDKNRGEWFEGLTDHPDVKIDEIDLFQDFLVLYERAAGVPQIRIAPLADLKSTHLVPLADYSNGILYPCANRNFASNTVRFSVATPLLPETVLQYEIPTRTLTVLKEAPAVPQFDPSGYICHRVLVPHNDVQVPMTLVHAKDIKYDGSNPTLLVGYGAYGINLETGYDMEALSLLDRKWILAYAHVRGGGELGLGWHAQGRGLNKKNSFMDFISCAEYLVAKKFTSPACLAAKGTSAGGLIMGYIANQRPDLFRALVLNVPFLDIATTMQDPSQPLTIHEYDEWGNPSVDSTTREYIESYSPCSNIRDRGNYPAMLVTTALNDPRVNYWEPLTWVHRLRQLRELPVEMWCKVSDDGGHFSGLGRLDQLQAAADEIVFLYHALQLDHVK</sequence>
<comment type="function">
    <text evidence="5">Serine peptidase whose precise substrate specificity remains unclear. Does not cleave peptides after a arginine or lysine residue. Regulates trans-Golgi network morphology and sorting by regulating the membrane binding of the AP-1 complex. May play a role in the regulation of synaptic vesicle exocytosis.</text>
</comment>
<feature type="domain" description="Peptidase S9A N-terminal" evidence="8">
    <location>
        <begin position="1"/>
        <end position="368"/>
    </location>
</feature>
<dbReference type="Pfam" id="PF00326">
    <property type="entry name" value="Peptidase_S9"/>
    <property type="match status" value="1"/>
</dbReference>
<evidence type="ECO:0000259" key="7">
    <source>
        <dbReference type="Pfam" id="PF00326"/>
    </source>
</evidence>